<reference evidence="1" key="2">
    <citation type="submission" date="2022-01" db="EMBL/GenBank/DDBJ databases">
        <authorList>
            <person name="Yamashiro T."/>
            <person name="Shiraishi A."/>
            <person name="Satake H."/>
            <person name="Nakayama K."/>
        </authorList>
    </citation>
    <scope>NUCLEOTIDE SEQUENCE</scope>
</reference>
<sequence>MNVVKQMQEELLPFLNYKKVWNLVDLPFVEKGNWHKVGLQNKEDERSFVVKTKPGSLYNNSLCEIQQPNGIFIARTSMYLTSVKKFDLSSIKTATTLIVSNKPLVKDEDGVDVDVHIYRSMIGSLMYLTASRPDIMFIVCACARFPNVFLVVKEDIICS</sequence>
<dbReference type="EMBL" id="BQNB010019536">
    <property type="protein sequence ID" value="GJT86309.1"/>
    <property type="molecule type" value="Genomic_DNA"/>
</dbReference>
<protein>
    <submittedName>
        <fullName evidence="1">Uncharacterized protein</fullName>
    </submittedName>
</protein>
<comment type="caution">
    <text evidence="1">The sequence shown here is derived from an EMBL/GenBank/DDBJ whole genome shotgun (WGS) entry which is preliminary data.</text>
</comment>
<proteinExistence type="predicted"/>
<gene>
    <name evidence="1" type="ORF">Tco_1068026</name>
</gene>
<keyword evidence="2" id="KW-1185">Reference proteome</keyword>
<name>A0ABQ5HFW1_9ASTR</name>
<evidence type="ECO:0000313" key="1">
    <source>
        <dbReference type="EMBL" id="GJT86309.1"/>
    </source>
</evidence>
<organism evidence="1 2">
    <name type="scientific">Tanacetum coccineum</name>
    <dbReference type="NCBI Taxonomy" id="301880"/>
    <lineage>
        <taxon>Eukaryota</taxon>
        <taxon>Viridiplantae</taxon>
        <taxon>Streptophyta</taxon>
        <taxon>Embryophyta</taxon>
        <taxon>Tracheophyta</taxon>
        <taxon>Spermatophyta</taxon>
        <taxon>Magnoliopsida</taxon>
        <taxon>eudicotyledons</taxon>
        <taxon>Gunneridae</taxon>
        <taxon>Pentapetalae</taxon>
        <taxon>asterids</taxon>
        <taxon>campanulids</taxon>
        <taxon>Asterales</taxon>
        <taxon>Asteraceae</taxon>
        <taxon>Asteroideae</taxon>
        <taxon>Anthemideae</taxon>
        <taxon>Anthemidinae</taxon>
        <taxon>Tanacetum</taxon>
    </lineage>
</organism>
<evidence type="ECO:0000313" key="2">
    <source>
        <dbReference type="Proteomes" id="UP001151760"/>
    </source>
</evidence>
<reference evidence="1" key="1">
    <citation type="journal article" date="2022" name="Int. J. Mol. Sci.">
        <title>Draft Genome of Tanacetum Coccineum: Genomic Comparison of Closely Related Tanacetum-Family Plants.</title>
        <authorList>
            <person name="Yamashiro T."/>
            <person name="Shiraishi A."/>
            <person name="Nakayama K."/>
            <person name="Satake H."/>
        </authorList>
    </citation>
    <scope>NUCLEOTIDE SEQUENCE</scope>
</reference>
<dbReference type="Proteomes" id="UP001151760">
    <property type="component" value="Unassembled WGS sequence"/>
</dbReference>
<accession>A0ABQ5HFW1</accession>